<reference evidence="1 2" key="1">
    <citation type="submission" date="2019-06" db="EMBL/GenBank/DDBJ databases">
        <title>A novel bacterium of genus Pontibacter, isolated from marine sediment.</title>
        <authorList>
            <person name="Huang H."/>
            <person name="Mo K."/>
            <person name="Hu Y."/>
        </authorList>
    </citation>
    <scope>NUCLEOTIDE SEQUENCE [LARGE SCALE GENOMIC DNA]</scope>
    <source>
        <strain evidence="1 2">HB172049</strain>
    </source>
</reference>
<gene>
    <name evidence="1" type="ORF">FJM65_10220</name>
</gene>
<dbReference type="OrthoDB" id="851935at2"/>
<dbReference type="AlphaFoldDB" id="A0A501W8Y0"/>
<keyword evidence="2" id="KW-1185">Reference proteome</keyword>
<sequence>MKKAYLSVFLLVVFQSLCFSQTVGEKEYRVTIKEWAMGADNYYVITADSIKIRKSAYPEDINYTSALTKEESQKIFAPIEAVDLRKLEEPVYVFTAPLPEGELSDHGYQYDIMVLNGGVTKGFHVERVKVDFLYDFIKGLNQYLPNQFKVGYNDNYLKK</sequence>
<proteinExistence type="predicted"/>
<evidence type="ECO:0000313" key="2">
    <source>
        <dbReference type="Proteomes" id="UP000316727"/>
    </source>
</evidence>
<comment type="caution">
    <text evidence="1">The sequence shown here is derived from an EMBL/GenBank/DDBJ whole genome shotgun (WGS) entry which is preliminary data.</text>
</comment>
<dbReference type="Proteomes" id="UP000316727">
    <property type="component" value="Unassembled WGS sequence"/>
</dbReference>
<accession>A0A501W8Y0</accession>
<organism evidence="1 2">
    <name type="scientific">Pontibacter mangrovi</name>
    <dbReference type="NCBI Taxonomy" id="2589816"/>
    <lineage>
        <taxon>Bacteria</taxon>
        <taxon>Pseudomonadati</taxon>
        <taxon>Bacteroidota</taxon>
        <taxon>Cytophagia</taxon>
        <taxon>Cytophagales</taxon>
        <taxon>Hymenobacteraceae</taxon>
        <taxon>Pontibacter</taxon>
    </lineage>
</organism>
<evidence type="ECO:0000313" key="1">
    <source>
        <dbReference type="EMBL" id="TPE44504.1"/>
    </source>
</evidence>
<name>A0A501W8Y0_9BACT</name>
<dbReference type="EMBL" id="VFRQ01000004">
    <property type="protein sequence ID" value="TPE44504.1"/>
    <property type="molecule type" value="Genomic_DNA"/>
</dbReference>
<dbReference type="RefSeq" id="WP_140621395.1">
    <property type="nucleotide sequence ID" value="NZ_VFRQ01000004.1"/>
</dbReference>
<protein>
    <submittedName>
        <fullName evidence="1">Uncharacterized protein</fullName>
    </submittedName>
</protein>